<name>A0AAD2HND6_9AGAR</name>
<feature type="domain" description="Metallo-beta-lactamase" evidence="5">
    <location>
        <begin position="84"/>
        <end position="296"/>
    </location>
</feature>
<evidence type="ECO:0000256" key="2">
    <source>
        <dbReference type="ARBA" id="ARBA00022723"/>
    </source>
</evidence>
<dbReference type="CDD" id="cd07730">
    <property type="entry name" value="metallo-hydrolase-like_MBL-fold"/>
    <property type="match status" value="1"/>
</dbReference>
<protein>
    <recommendedName>
        <fullName evidence="5">Metallo-beta-lactamase domain-containing protein</fullName>
    </recommendedName>
</protein>
<keyword evidence="3" id="KW-0378">Hydrolase</keyword>
<dbReference type="Pfam" id="PF00753">
    <property type="entry name" value="Lactamase_B"/>
    <property type="match status" value="1"/>
</dbReference>
<sequence length="394" mass="43156">MASASLINATRSKRSSTMVFLRTVSLFLLSLALSARASFRDFGIPESDATVNVRVFDVGTTTMANAMALFVHPVPAGRENMTSSMLSFLIEHNGKRMLFDLGMRNDTQNFSPTVASYFPGLVAKLDEPNGEITGILKKAGIPLNTINAVIWSHAHFDHIGDMSKFPNSTELIIGSETDMDTYPQVPTASLKAEDFAGRTVTKIDFSKAKMTFNGLKAIDYFGDGSFYLMDTPGHMAGHITALARTTKSTFIVLGADTFHHPGEVRPRPAFQQQYPCPAHLLEDAKAISTDYFWSPKSSSGAFDLASRPEQLFAVSDTAGSFYADPVTSEISIVKLANFDADPEFFVLASHDISLRGAIPVFPAYLNQWKQQNLKENSVWGFLNKSSPSFIFTAV</sequence>
<dbReference type="InterPro" id="IPR001279">
    <property type="entry name" value="Metallo-B-lactamas"/>
</dbReference>
<dbReference type="SUPFAM" id="SSF56281">
    <property type="entry name" value="Metallo-hydrolase/oxidoreductase"/>
    <property type="match status" value="1"/>
</dbReference>
<dbReference type="EMBL" id="CAVNYO010000421">
    <property type="protein sequence ID" value="CAK5278356.1"/>
    <property type="molecule type" value="Genomic_DNA"/>
</dbReference>
<dbReference type="GO" id="GO:0046872">
    <property type="term" value="F:metal ion binding"/>
    <property type="evidence" value="ECO:0007669"/>
    <property type="project" value="UniProtKB-KW"/>
</dbReference>
<evidence type="ECO:0000256" key="3">
    <source>
        <dbReference type="ARBA" id="ARBA00022801"/>
    </source>
</evidence>
<dbReference type="SMART" id="SM00849">
    <property type="entry name" value="Lactamase_B"/>
    <property type="match status" value="1"/>
</dbReference>
<accession>A0AAD2HND6</accession>
<keyword evidence="2" id="KW-0479">Metal-binding</keyword>
<dbReference type="GO" id="GO:0016787">
    <property type="term" value="F:hydrolase activity"/>
    <property type="evidence" value="ECO:0007669"/>
    <property type="project" value="UniProtKB-KW"/>
</dbReference>
<dbReference type="Gene3D" id="3.60.15.10">
    <property type="entry name" value="Ribonuclease Z/Hydroxyacylglutathione hydrolase-like"/>
    <property type="match status" value="1"/>
</dbReference>
<evidence type="ECO:0000256" key="1">
    <source>
        <dbReference type="ARBA" id="ARBA00007749"/>
    </source>
</evidence>
<dbReference type="PANTHER" id="PTHR42978:SF5">
    <property type="entry name" value="METALLO-BETA-LACTAMASE DOMAIN-CONTAINING PROTEIN"/>
    <property type="match status" value="1"/>
</dbReference>
<dbReference type="InterPro" id="IPR051013">
    <property type="entry name" value="MBL_superfamily_lactonases"/>
</dbReference>
<evidence type="ECO:0000313" key="7">
    <source>
        <dbReference type="Proteomes" id="UP001295794"/>
    </source>
</evidence>
<comment type="caution">
    <text evidence="6">The sequence shown here is derived from an EMBL/GenBank/DDBJ whole genome shotgun (WGS) entry which is preliminary data.</text>
</comment>
<evidence type="ECO:0000256" key="4">
    <source>
        <dbReference type="ARBA" id="ARBA00022833"/>
    </source>
</evidence>
<evidence type="ECO:0000313" key="6">
    <source>
        <dbReference type="EMBL" id="CAK5278356.1"/>
    </source>
</evidence>
<proteinExistence type="inferred from homology"/>
<dbReference type="PANTHER" id="PTHR42978">
    <property type="entry name" value="QUORUM-QUENCHING LACTONASE YTNP-RELATED-RELATED"/>
    <property type="match status" value="1"/>
</dbReference>
<keyword evidence="4" id="KW-0862">Zinc</keyword>
<dbReference type="InterPro" id="IPR036866">
    <property type="entry name" value="RibonucZ/Hydroxyglut_hydro"/>
</dbReference>
<comment type="similarity">
    <text evidence="1">Belongs to the metallo-beta-lactamase superfamily.</text>
</comment>
<reference evidence="6" key="1">
    <citation type="submission" date="2023-11" db="EMBL/GenBank/DDBJ databases">
        <authorList>
            <person name="De Vega J J."/>
            <person name="De Vega J J."/>
        </authorList>
    </citation>
    <scope>NUCLEOTIDE SEQUENCE</scope>
</reference>
<keyword evidence="7" id="KW-1185">Reference proteome</keyword>
<gene>
    <name evidence="6" type="ORF">MYCIT1_LOCUS27658</name>
</gene>
<organism evidence="6 7">
    <name type="scientific">Mycena citricolor</name>
    <dbReference type="NCBI Taxonomy" id="2018698"/>
    <lineage>
        <taxon>Eukaryota</taxon>
        <taxon>Fungi</taxon>
        <taxon>Dikarya</taxon>
        <taxon>Basidiomycota</taxon>
        <taxon>Agaricomycotina</taxon>
        <taxon>Agaricomycetes</taxon>
        <taxon>Agaricomycetidae</taxon>
        <taxon>Agaricales</taxon>
        <taxon>Marasmiineae</taxon>
        <taxon>Mycenaceae</taxon>
        <taxon>Mycena</taxon>
    </lineage>
</organism>
<evidence type="ECO:0000259" key="5">
    <source>
        <dbReference type="SMART" id="SM00849"/>
    </source>
</evidence>
<dbReference type="Proteomes" id="UP001295794">
    <property type="component" value="Unassembled WGS sequence"/>
</dbReference>
<dbReference type="AlphaFoldDB" id="A0AAD2HND6"/>